<gene>
    <name evidence="2" type="ORF">U2F25_25080</name>
</gene>
<dbReference type="RefSeq" id="WP_322475113.1">
    <property type="nucleotide sequence ID" value="NZ_JAXOTR010000027.1"/>
</dbReference>
<accession>A0ABU5JJB8</accession>
<dbReference type="PANTHER" id="PTHR36840:SF1">
    <property type="entry name" value="BLL5714 PROTEIN"/>
    <property type="match status" value="1"/>
</dbReference>
<feature type="transmembrane region" description="Helical" evidence="1">
    <location>
        <begin position="233"/>
        <end position="252"/>
    </location>
</feature>
<comment type="caution">
    <text evidence="2">The sequence shown here is derived from an EMBL/GenBank/DDBJ whole genome shotgun (WGS) entry which is preliminary data.</text>
</comment>
<dbReference type="PANTHER" id="PTHR36840">
    <property type="entry name" value="BLL5714 PROTEIN"/>
    <property type="match status" value="1"/>
</dbReference>
<feature type="transmembrane region" description="Helical" evidence="1">
    <location>
        <begin position="367"/>
        <end position="387"/>
    </location>
</feature>
<protein>
    <submittedName>
        <fullName evidence="2">Low temperature requirement protein A</fullName>
    </submittedName>
</protein>
<organism evidence="2 3">
    <name type="scientific">Micromonospora sicca</name>
    <dbReference type="NCBI Taxonomy" id="2202420"/>
    <lineage>
        <taxon>Bacteria</taxon>
        <taxon>Bacillati</taxon>
        <taxon>Actinomycetota</taxon>
        <taxon>Actinomycetes</taxon>
        <taxon>Micromonosporales</taxon>
        <taxon>Micromonosporaceae</taxon>
        <taxon>Micromonospora</taxon>
    </lineage>
</organism>
<feature type="transmembrane region" description="Helical" evidence="1">
    <location>
        <begin position="47"/>
        <end position="66"/>
    </location>
</feature>
<proteinExistence type="predicted"/>
<feature type="transmembrane region" description="Helical" evidence="1">
    <location>
        <begin position="273"/>
        <end position="297"/>
    </location>
</feature>
<keyword evidence="1" id="KW-0812">Transmembrane</keyword>
<evidence type="ECO:0000256" key="1">
    <source>
        <dbReference type="SAM" id="Phobius"/>
    </source>
</evidence>
<feature type="transmembrane region" description="Helical" evidence="1">
    <location>
        <begin position="207"/>
        <end position="227"/>
    </location>
</feature>
<dbReference type="InterPro" id="IPR010640">
    <property type="entry name" value="Low_temperature_requirement_A"/>
</dbReference>
<feature type="transmembrane region" description="Helical" evidence="1">
    <location>
        <begin position="144"/>
        <end position="164"/>
    </location>
</feature>
<evidence type="ECO:0000313" key="3">
    <source>
        <dbReference type="Proteomes" id="UP001290101"/>
    </source>
</evidence>
<feature type="transmembrane region" description="Helical" evidence="1">
    <location>
        <begin position="170"/>
        <end position="195"/>
    </location>
</feature>
<feature type="transmembrane region" description="Helical" evidence="1">
    <location>
        <begin position="317"/>
        <end position="335"/>
    </location>
</feature>
<feature type="transmembrane region" description="Helical" evidence="1">
    <location>
        <begin position="342"/>
        <end position="361"/>
    </location>
</feature>
<dbReference type="Proteomes" id="UP001290101">
    <property type="component" value="Unassembled WGS sequence"/>
</dbReference>
<reference evidence="2 3" key="1">
    <citation type="submission" date="2023-12" db="EMBL/GenBank/DDBJ databases">
        <title>Micromonospora sp. nov., isolated from Atacama Desert.</title>
        <authorList>
            <person name="Carro L."/>
            <person name="Golinska P."/>
            <person name="Klenk H.-P."/>
            <person name="Goodfellow M."/>
        </authorList>
    </citation>
    <scope>NUCLEOTIDE SEQUENCE [LARGE SCALE GENOMIC DNA]</scope>
    <source>
        <strain evidence="2 3">4G53</strain>
    </source>
</reference>
<sequence>MKPLFRARPAMTETTHRATSFEIFFDLVFIFALTRITTFMGHPPTPLTLAQGFILLLLLWIAWTNYTWLGNQARADIGLIRGGSTVAMAAVFLIALVIPDAWQRGAGFVPTPLTLALAYIVLTAMHLALYFYAATGDRRLRMTVTLYATTTSLAWIPLILGAVFNGTAQTLLWAAAFVINYAGGFLASTLSGWRLRTPSHFTERHGLVLIIAFGESLVSTGFGAGPAVAREPVMAAALLAFITAVCLWWLYFKNSAVTAGEALARMPTGRRDRVATNAYSLAHFPMIAGVIYLALGIEQVLEDLAHNQARHVAGTPLGWTSTVALYGGAILYLIGRAMFLRFAAGFIPLVQLVALGALLLLLPTARILPSLPALGLLTASLVALVFYERFSGGEQDLTADETADV</sequence>
<dbReference type="EMBL" id="JAXOTQ010000035">
    <property type="protein sequence ID" value="MDZ5492705.1"/>
    <property type="molecule type" value="Genomic_DNA"/>
</dbReference>
<feature type="transmembrane region" description="Helical" evidence="1">
    <location>
        <begin position="21"/>
        <end position="41"/>
    </location>
</feature>
<evidence type="ECO:0000313" key="2">
    <source>
        <dbReference type="EMBL" id="MDZ5492705.1"/>
    </source>
</evidence>
<name>A0ABU5JJB8_9ACTN</name>
<feature type="transmembrane region" description="Helical" evidence="1">
    <location>
        <begin position="78"/>
        <end position="98"/>
    </location>
</feature>
<feature type="transmembrane region" description="Helical" evidence="1">
    <location>
        <begin position="113"/>
        <end position="132"/>
    </location>
</feature>
<keyword evidence="1" id="KW-1133">Transmembrane helix</keyword>
<keyword evidence="3" id="KW-1185">Reference proteome</keyword>
<dbReference type="Pfam" id="PF06772">
    <property type="entry name" value="LtrA"/>
    <property type="match status" value="1"/>
</dbReference>
<keyword evidence="1" id="KW-0472">Membrane</keyword>